<dbReference type="RefSeq" id="WP_113630585.1">
    <property type="nucleotide sequence ID" value="NZ_QHCV01000032.1"/>
</dbReference>
<evidence type="ECO:0000313" key="2">
    <source>
        <dbReference type="EMBL" id="RAV32222.1"/>
    </source>
</evidence>
<organism evidence="2 3">
    <name type="scientific">Corynebacterium heidelbergense</name>
    <dbReference type="NCBI Taxonomy" id="2055947"/>
    <lineage>
        <taxon>Bacteria</taxon>
        <taxon>Bacillati</taxon>
        <taxon>Actinomycetota</taxon>
        <taxon>Actinomycetes</taxon>
        <taxon>Mycobacteriales</taxon>
        <taxon>Corynebacteriaceae</taxon>
        <taxon>Corynebacterium</taxon>
    </lineage>
</organism>
<accession>A0A364V6F1</accession>
<protein>
    <recommendedName>
        <fullName evidence="1">Bacteriophage T5 Orf172 DNA-binding domain-containing protein</fullName>
    </recommendedName>
</protein>
<comment type="caution">
    <text evidence="2">The sequence shown here is derived from an EMBL/GenBank/DDBJ whole genome shotgun (WGS) entry which is preliminary data.</text>
</comment>
<dbReference type="AlphaFoldDB" id="A0A364V6F1"/>
<dbReference type="Pfam" id="PF13455">
    <property type="entry name" value="MUG113"/>
    <property type="match status" value="1"/>
</dbReference>
<dbReference type="SMART" id="SM00974">
    <property type="entry name" value="T5orf172"/>
    <property type="match status" value="1"/>
</dbReference>
<reference evidence="2 3" key="1">
    <citation type="journal article" date="2018" name="Syst. Appl. Microbiol.">
        <title>Corynebacterium heidelbergense sp. nov., isolated from the preen glands of Egyptian geese (Alopochen aegyptiacus).</title>
        <authorList>
            <person name="Braun M.S."/>
            <person name="Wang E."/>
            <person name="Zimmermann S."/>
            <person name="Wink M."/>
        </authorList>
    </citation>
    <scope>NUCLEOTIDE SEQUENCE [LARGE SCALE GENOMIC DNA]</scope>
    <source>
        <strain evidence="2 3">647</strain>
    </source>
</reference>
<name>A0A364V6F1_9CORY</name>
<evidence type="ECO:0000313" key="3">
    <source>
        <dbReference type="Proteomes" id="UP000251577"/>
    </source>
</evidence>
<dbReference type="InterPro" id="IPR018306">
    <property type="entry name" value="Phage_T5_Orf172_DNA-bd"/>
</dbReference>
<proteinExistence type="predicted"/>
<dbReference type="EMBL" id="QHCV01000032">
    <property type="protein sequence ID" value="RAV32222.1"/>
    <property type="molecule type" value="Genomic_DNA"/>
</dbReference>
<keyword evidence="3" id="KW-1185">Reference proteome</keyword>
<evidence type="ECO:0000259" key="1">
    <source>
        <dbReference type="SMART" id="SM00974"/>
    </source>
</evidence>
<sequence>MTEELSPELLAILDDDDEGIFDEPVKPRKLTSDDRLERAFLEILEFVDTHKREPDPDTRVISERKLGARLVGIRGSETKRKALAHLDDHGLLEEADPPASLDELLDEADSGDDILADILGDDDENDLYDVSSLPGASRKAPESVAMREKAKDFARFEPLFKQKQKELKDGTRILADFAGESTIAPGKFYLLKGSLVFVAEVYDPEPEAPLDTTGKPKRRLRVIFENGTESSMFVKSLAIRLYEENGKVLARAGQIDASEIGDADTLAGRLYVLSSLSEDPDIKNITDLHKIGFTTGSVEKRIQGAEHSPTYLNAPVRIEAVYDLYNVRPSTVENIIHKVFAPYRLNITLTEPAHMAEPGAEPKTVHITEWFVAPLEEIDRVINELT</sequence>
<dbReference type="Proteomes" id="UP000251577">
    <property type="component" value="Unassembled WGS sequence"/>
</dbReference>
<feature type="domain" description="Bacteriophage T5 Orf172 DNA-binding" evidence="1">
    <location>
        <begin position="283"/>
        <end position="385"/>
    </location>
</feature>
<gene>
    <name evidence="2" type="ORF">DLJ54_04295</name>
</gene>